<dbReference type="Proteomes" id="UP000290365">
    <property type="component" value="Chromosome"/>
</dbReference>
<keyword evidence="4" id="KW-1185">Reference proteome</keyword>
<dbReference type="KEGG" id="kbs:EPA93_31760"/>
<evidence type="ECO:0008006" key="5">
    <source>
        <dbReference type="Google" id="ProtNLM"/>
    </source>
</evidence>
<evidence type="ECO:0000256" key="2">
    <source>
        <dbReference type="SAM" id="Phobius"/>
    </source>
</evidence>
<name>A0A4P6JXN4_KTERU</name>
<protein>
    <recommendedName>
        <fullName evidence="5">DUF3761 domain-containing protein</fullName>
    </recommendedName>
</protein>
<evidence type="ECO:0000313" key="3">
    <source>
        <dbReference type="EMBL" id="QBD80305.1"/>
    </source>
</evidence>
<evidence type="ECO:0000313" key="4">
    <source>
        <dbReference type="Proteomes" id="UP000290365"/>
    </source>
</evidence>
<feature type="region of interest" description="Disordered" evidence="1">
    <location>
        <begin position="1"/>
        <end position="74"/>
    </location>
</feature>
<feature type="compositionally biased region" description="Pro residues" evidence="1">
    <location>
        <begin position="1"/>
        <end position="10"/>
    </location>
</feature>
<feature type="transmembrane region" description="Helical" evidence="2">
    <location>
        <begin position="145"/>
        <end position="163"/>
    </location>
</feature>
<feature type="transmembrane region" description="Helical" evidence="2">
    <location>
        <begin position="183"/>
        <end position="204"/>
    </location>
</feature>
<keyword evidence="2" id="KW-0472">Membrane</keyword>
<dbReference type="EMBL" id="CP035758">
    <property type="protein sequence ID" value="QBD80305.1"/>
    <property type="molecule type" value="Genomic_DNA"/>
</dbReference>
<keyword evidence="2" id="KW-0812">Transmembrane</keyword>
<dbReference type="OrthoDB" id="166944at2"/>
<organism evidence="3 4">
    <name type="scientific">Ktedonosporobacter rubrisoli</name>
    <dbReference type="NCBI Taxonomy" id="2509675"/>
    <lineage>
        <taxon>Bacteria</taxon>
        <taxon>Bacillati</taxon>
        <taxon>Chloroflexota</taxon>
        <taxon>Ktedonobacteria</taxon>
        <taxon>Ktedonobacterales</taxon>
        <taxon>Ktedonosporobacteraceae</taxon>
        <taxon>Ktedonosporobacter</taxon>
    </lineage>
</organism>
<keyword evidence="2" id="KW-1133">Transmembrane helix</keyword>
<proteinExistence type="predicted"/>
<dbReference type="AlphaFoldDB" id="A0A4P6JXN4"/>
<sequence length="369" mass="39604">MQQPPNPNQPSQPWSNQPWDDQTQAQIPYQGAGQYPPYQQPFYGSQQSPTYISPGQFANTPPPPPPPHIGPGQPQPYSRPYGGLILATLILVYVAAWIIGFAGMSGITTSLILGLIVSLLIIDWRGFTSLQDLIKWKQMRGSKRFWLGLLFICTFYIMLGIYLCRACIPTQPATVAYKPRSRGRSAVGLVVGTVLTMFFMLIAASNPSAAKTSAGQTVVQGTVQIQSSPTATRQKSAVITPTTSISVSPTAVPTIVATSVPASTPTIEPTQVPTVVPTQPPMPTPTVAPTQPPAHTGVNGNPWGYDFNSSGNKISDPPAEFCNYFSCIKSFWNGTGYVIECQDNTFSKSGGNQGSCSHHGGDKATLFSH</sequence>
<feature type="compositionally biased region" description="Pro residues" evidence="1">
    <location>
        <begin position="60"/>
        <end position="69"/>
    </location>
</feature>
<evidence type="ECO:0000256" key="1">
    <source>
        <dbReference type="SAM" id="MobiDB-lite"/>
    </source>
</evidence>
<reference evidence="3 4" key="1">
    <citation type="submission" date="2019-01" db="EMBL/GenBank/DDBJ databases">
        <title>Ktedonosporobacter rubrisoli SCAWS-G2.</title>
        <authorList>
            <person name="Huang Y."/>
            <person name="Yan B."/>
        </authorList>
    </citation>
    <scope>NUCLEOTIDE SEQUENCE [LARGE SCALE GENOMIC DNA]</scope>
    <source>
        <strain evidence="3 4">SCAWS-G2</strain>
    </source>
</reference>
<feature type="transmembrane region" description="Helical" evidence="2">
    <location>
        <begin position="106"/>
        <end position="124"/>
    </location>
</feature>
<accession>A0A4P6JXN4</accession>
<feature type="compositionally biased region" description="Low complexity" evidence="1">
    <location>
        <begin position="26"/>
        <end position="47"/>
    </location>
</feature>
<feature type="region of interest" description="Disordered" evidence="1">
    <location>
        <begin position="349"/>
        <end position="369"/>
    </location>
</feature>
<feature type="transmembrane region" description="Helical" evidence="2">
    <location>
        <begin position="81"/>
        <end position="100"/>
    </location>
</feature>
<dbReference type="RefSeq" id="WP_129891370.1">
    <property type="nucleotide sequence ID" value="NZ_CP035758.1"/>
</dbReference>
<gene>
    <name evidence="3" type="ORF">EPA93_31760</name>
</gene>